<gene>
    <name evidence="9" type="ORF">F5X68DRAFT_235874</name>
</gene>
<evidence type="ECO:0000256" key="8">
    <source>
        <dbReference type="SAM" id="SignalP"/>
    </source>
</evidence>
<dbReference type="InterPro" id="IPR036259">
    <property type="entry name" value="MFS_trans_sf"/>
</dbReference>
<evidence type="ECO:0000256" key="6">
    <source>
        <dbReference type="ARBA" id="ARBA00023136"/>
    </source>
</evidence>
<reference evidence="9" key="1">
    <citation type="journal article" date="2021" name="Nat. Commun.">
        <title>Genetic determinants of endophytism in the Arabidopsis root mycobiome.</title>
        <authorList>
            <person name="Mesny F."/>
            <person name="Miyauchi S."/>
            <person name="Thiergart T."/>
            <person name="Pickel B."/>
            <person name="Atanasova L."/>
            <person name="Karlsson M."/>
            <person name="Huettel B."/>
            <person name="Barry K.W."/>
            <person name="Haridas S."/>
            <person name="Chen C."/>
            <person name="Bauer D."/>
            <person name="Andreopoulos W."/>
            <person name="Pangilinan J."/>
            <person name="LaButti K."/>
            <person name="Riley R."/>
            <person name="Lipzen A."/>
            <person name="Clum A."/>
            <person name="Drula E."/>
            <person name="Henrissat B."/>
            <person name="Kohler A."/>
            <person name="Grigoriev I.V."/>
            <person name="Martin F.M."/>
            <person name="Hacquard S."/>
        </authorList>
    </citation>
    <scope>NUCLEOTIDE SEQUENCE</scope>
    <source>
        <strain evidence="9">MPI-SDFR-AT-0117</strain>
    </source>
</reference>
<dbReference type="PRINTS" id="PR00171">
    <property type="entry name" value="SUGRTRNSPORT"/>
</dbReference>
<dbReference type="Proteomes" id="UP000770015">
    <property type="component" value="Unassembled WGS sequence"/>
</dbReference>
<comment type="caution">
    <text evidence="9">The sequence shown here is derived from an EMBL/GenBank/DDBJ whole genome shotgun (WGS) entry which is preliminary data.</text>
</comment>
<evidence type="ECO:0000313" key="9">
    <source>
        <dbReference type="EMBL" id="KAH6672794.1"/>
    </source>
</evidence>
<evidence type="ECO:0000256" key="3">
    <source>
        <dbReference type="ARBA" id="ARBA00022448"/>
    </source>
</evidence>
<organism evidence="9 10">
    <name type="scientific">Plectosphaerella plurivora</name>
    <dbReference type="NCBI Taxonomy" id="936078"/>
    <lineage>
        <taxon>Eukaryota</taxon>
        <taxon>Fungi</taxon>
        <taxon>Dikarya</taxon>
        <taxon>Ascomycota</taxon>
        <taxon>Pezizomycotina</taxon>
        <taxon>Sordariomycetes</taxon>
        <taxon>Hypocreomycetidae</taxon>
        <taxon>Glomerellales</taxon>
        <taxon>Plectosphaerellaceae</taxon>
        <taxon>Plectosphaerella</taxon>
    </lineage>
</organism>
<dbReference type="GO" id="GO:0005351">
    <property type="term" value="F:carbohydrate:proton symporter activity"/>
    <property type="evidence" value="ECO:0007669"/>
    <property type="project" value="TreeGrafter"/>
</dbReference>
<evidence type="ECO:0000256" key="4">
    <source>
        <dbReference type="ARBA" id="ARBA00022692"/>
    </source>
</evidence>
<evidence type="ECO:0000256" key="5">
    <source>
        <dbReference type="ARBA" id="ARBA00022989"/>
    </source>
</evidence>
<evidence type="ECO:0008006" key="11">
    <source>
        <dbReference type="Google" id="ProtNLM"/>
    </source>
</evidence>
<sequence>MAVALFAVLLSSVSSVKSGAQRAGIAFVCIYIFFFASTWVPLARVVTGEIFPLKFHARSLSITTATNWLFNWAIAYATP</sequence>
<keyword evidence="8" id="KW-0732">Signal</keyword>
<feature type="transmembrane region" description="Helical" evidence="7">
    <location>
        <begin position="25"/>
        <end position="46"/>
    </location>
</feature>
<dbReference type="PANTHER" id="PTHR48022:SF17">
    <property type="entry name" value="HEXOSE TRANSPORTER"/>
    <property type="match status" value="1"/>
</dbReference>
<comment type="similarity">
    <text evidence="2">Belongs to the major facilitator superfamily. Sugar transporter (TC 2.A.1.1) family.</text>
</comment>
<proteinExistence type="inferred from homology"/>
<evidence type="ECO:0000256" key="2">
    <source>
        <dbReference type="ARBA" id="ARBA00010992"/>
    </source>
</evidence>
<keyword evidence="5 7" id="KW-1133">Transmembrane helix</keyword>
<evidence type="ECO:0000256" key="1">
    <source>
        <dbReference type="ARBA" id="ARBA00004141"/>
    </source>
</evidence>
<name>A0A9P9A6N0_9PEZI</name>
<evidence type="ECO:0000313" key="10">
    <source>
        <dbReference type="Proteomes" id="UP000770015"/>
    </source>
</evidence>
<dbReference type="InterPro" id="IPR003663">
    <property type="entry name" value="Sugar/inositol_transpt"/>
</dbReference>
<feature type="chain" id="PRO_5040173656" description="Major facilitator superfamily (MFS) profile domain-containing protein" evidence="8">
    <location>
        <begin position="19"/>
        <end position="79"/>
    </location>
</feature>
<dbReference type="OrthoDB" id="5141738at2759"/>
<dbReference type="AlphaFoldDB" id="A0A9P9A6N0"/>
<keyword evidence="10" id="KW-1185">Reference proteome</keyword>
<keyword evidence="6 7" id="KW-0472">Membrane</keyword>
<dbReference type="InterPro" id="IPR050360">
    <property type="entry name" value="MFS_Sugar_Transporters"/>
</dbReference>
<dbReference type="GO" id="GO:0016020">
    <property type="term" value="C:membrane"/>
    <property type="evidence" value="ECO:0007669"/>
    <property type="project" value="UniProtKB-SubCell"/>
</dbReference>
<dbReference type="Gene3D" id="1.20.1250.20">
    <property type="entry name" value="MFS general substrate transporter like domains"/>
    <property type="match status" value="1"/>
</dbReference>
<dbReference type="EMBL" id="JAGSXJ010000027">
    <property type="protein sequence ID" value="KAH6672794.1"/>
    <property type="molecule type" value="Genomic_DNA"/>
</dbReference>
<feature type="signal peptide" evidence="8">
    <location>
        <begin position="1"/>
        <end position="18"/>
    </location>
</feature>
<comment type="subcellular location">
    <subcellularLocation>
        <location evidence="1">Membrane</location>
        <topology evidence="1">Multi-pass membrane protein</topology>
    </subcellularLocation>
</comment>
<accession>A0A9P9A6N0</accession>
<keyword evidence="4 7" id="KW-0812">Transmembrane</keyword>
<evidence type="ECO:0000256" key="7">
    <source>
        <dbReference type="SAM" id="Phobius"/>
    </source>
</evidence>
<dbReference type="Pfam" id="PF00083">
    <property type="entry name" value="Sugar_tr"/>
    <property type="match status" value="1"/>
</dbReference>
<dbReference type="InterPro" id="IPR005828">
    <property type="entry name" value="MFS_sugar_transport-like"/>
</dbReference>
<protein>
    <recommendedName>
        <fullName evidence="11">Major facilitator superfamily (MFS) profile domain-containing protein</fullName>
    </recommendedName>
</protein>
<dbReference type="PANTHER" id="PTHR48022">
    <property type="entry name" value="PLASTIDIC GLUCOSE TRANSPORTER 4"/>
    <property type="match status" value="1"/>
</dbReference>
<keyword evidence="3" id="KW-0813">Transport</keyword>